<dbReference type="CDD" id="cd00170">
    <property type="entry name" value="SEC14"/>
    <property type="match status" value="1"/>
</dbReference>
<gene>
    <name evidence="3" type="ORF">FISHEDRAFT_38904</name>
</gene>
<dbReference type="OrthoDB" id="75724at2759"/>
<dbReference type="Gene3D" id="3.40.525.10">
    <property type="entry name" value="CRAL-TRIO lipid binding domain"/>
    <property type="match status" value="1"/>
</dbReference>
<organism evidence="3 4">
    <name type="scientific">Fistulina hepatica ATCC 64428</name>
    <dbReference type="NCBI Taxonomy" id="1128425"/>
    <lineage>
        <taxon>Eukaryota</taxon>
        <taxon>Fungi</taxon>
        <taxon>Dikarya</taxon>
        <taxon>Basidiomycota</taxon>
        <taxon>Agaricomycotina</taxon>
        <taxon>Agaricomycetes</taxon>
        <taxon>Agaricomycetidae</taxon>
        <taxon>Agaricales</taxon>
        <taxon>Fistulinaceae</taxon>
        <taxon>Fistulina</taxon>
    </lineage>
</organism>
<feature type="domain" description="CRAL-TRIO" evidence="2">
    <location>
        <begin position="102"/>
        <end position="255"/>
    </location>
</feature>
<name>A0A0D7AHB2_9AGAR</name>
<dbReference type="PROSITE" id="PS50191">
    <property type="entry name" value="CRAL_TRIO"/>
    <property type="match status" value="1"/>
</dbReference>
<feature type="region of interest" description="Disordered" evidence="1">
    <location>
        <begin position="273"/>
        <end position="324"/>
    </location>
</feature>
<dbReference type="AlphaFoldDB" id="A0A0D7AHB2"/>
<sequence length="324" mass="36813">MSVEKTHDILLKPLPGTVVSPIHVYSDGQQAKIAALLDYVNTITLPESDSYYKWEQRWINRPDTIPRYMRAAKWNLSNAKDRIRKTLEWRRGFKPDLIPPGEVKIESATGKILLSGFDRDGRPIITMYPGNENTKRSPRQVRHLVWWLERAKDLMPPGQESLVIVVDYKTTSLRTNPPINVAREVLKILQDHYVETLGRALVTNLPLILNFFYKGIAPFLDPVTRDKMRFNPDLLSLIPPEHLDARFGGTYNYEFEPETYWNQVVEACRIAPDGTRLPTKDDQELSSEPNPIPALSANPVADAEEKSNTITKSNGVPPAASSEE</sequence>
<dbReference type="SUPFAM" id="SSF46938">
    <property type="entry name" value="CRAL/TRIO N-terminal domain"/>
    <property type="match status" value="1"/>
</dbReference>
<dbReference type="InterPro" id="IPR036273">
    <property type="entry name" value="CRAL/TRIO_N_dom_sf"/>
</dbReference>
<dbReference type="SMART" id="SM00516">
    <property type="entry name" value="SEC14"/>
    <property type="match status" value="1"/>
</dbReference>
<evidence type="ECO:0000259" key="2">
    <source>
        <dbReference type="PROSITE" id="PS50191"/>
    </source>
</evidence>
<dbReference type="GO" id="GO:0008526">
    <property type="term" value="F:phosphatidylinositol transfer activity"/>
    <property type="evidence" value="ECO:0007669"/>
    <property type="project" value="TreeGrafter"/>
</dbReference>
<dbReference type="Pfam" id="PF00650">
    <property type="entry name" value="CRAL_TRIO"/>
    <property type="match status" value="1"/>
</dbReference>
<evidence type="ECO:0000256" key="1">
    <source>
        <dbReference type="SAM" id="MobiDB-lite"/>
    </source>
</evidence>
<keyword evidence="4" id="KW-1185">Reference proteome</keyword>
<dbReference type="PANTHER" id="PTHR45824:SF29">
    <property type="entry name" value="GH16843P"/>
    <property type="match status" value="1"/>
</dbReference>
<reference evidence="3 4" key="1">
    <citation type="journal article" date="2015" name="Fungal Genet. Biol.">
        <title>Evolution of novel wood decay mechanisms in Agaricales revealed by the genome sequences of Fistulina hepatica and Cylindrobasidium torrendii.</title>
        <authorList>
            <person name="Floudas D."/>
            <person name="Held B.W."/>
            <person name="Riley R."/>
            <person name="Nagy L.G."/>
            <person name="Koehler G."/>
            <person name="Ransdell A.S."/>
            <person name="Younus H."/>
            <person name="Chow J."/>
            <person name="Chiniquy J."/>
            <person name="Lipzen A."/>
            <person name="Tritt A."/>
            <person name="Sun H."/>
            <person name="Haridas S."/>
            <person name="LaButti K."/>
            <person name="Ohm R.A."/>
            <person name="Kues U."/>
            <person name="Blanchette R.A."/>
            <person name="Grigoriev I.V."/>
            <person name="Minto R.E."/>
            <person name="Hibbett D.S."/>
        </authorList>
    </citation>
    <scope>NUCLEOTIDE SEQUENCE [LARGE SCALE GENOMIC DNA]</scope>
    <source>
        <strain evidence="3 4">ATCC 64428</strain>
    </source>
</reference>
<evidence type="ECO:0000313" key="4">
    <source>
        <dbReference type="Proteomes" id="UP000054144"/>
    </source>
</evidence>
<evidence type="ECO:0000313" key="3">
    <source>
        <dbReference type="EMBL" id="KIY50534.1"/>
    </source>
</evidence>
<dbReference type="InterPro" id="IPR052578">
    <property type="entry name" value="PI_Transfer_CRAL-TRIO"/>
</dbReference>
<dbReference type="InterPro" id="IPR036865">
    <property type="entry name" value="CRAL-TRIO_dom_sf"/>
</dbReference>
<proteinExistence type="predicted"/>
<dbReference type="SUPFAM" id="SSF52087">
    <property type="entry name" value="CRAL/TRIO domain"/>
    <property type="match status" value="1"/>
</dbReference>
<dbReference type="EMBL" id="KN881675">
    <property type="protein sequence ID" value="KIY50534.1"/>
    <property type="molecule type" value="Genomic_DNA"/>
</dbReference>
<dbReference type="PANTHER" id="PTHR45824">
    <property type="entry name" value="GH16843P"/>
    <property type="match status" value="1"/>
</dbReference>
<dbReference type="InterPro" id="IPR001251">
    <property type="entry name" value="CRAL-TRIO_dom"/>
</dbReference>
<dbReference type="Proteomes" id="UP000054144">
    <property type="component" value="Unassembled WGS sequence"/>
</dbReference>
<protein>
    <submittedName>
        <fullName evidence="3">CRAL/TRIO domain-containing protein</fullName>
    </submittedName>
</protein>
<accession>A0A0D7AHB2</accession>